<dbReference type="Gene3D" id="3.10.490.10">
    <property type="entry name" value="Gamma-glutamyl cyclotransferase-like"/>
    <property type="match status" value="2"/>
</dbReference>
<dbReference type="Pfam" id="PF06094">
    <property type="entry name" value="GGACT"/>
    <property type="match status" value="1"/>
</dbReference>
<dbReference type="CDD" id="cd06661">
    <property type="entry name" value="GGCT_like"/>
    <property type="match status" value="2"/>
</dbReference>
<gene>
    <name evidence="5" type="primary">ytfP [C]</name>
    <name evidence="5" type="ordered locus">TVNIR_1845</name>
</gene>
<dbReference type="InterPro" id="IPR013024">
    <property type="entry name" value="GGCT-like"/>
</dbReference>
<comment type="similarity">
    <text evidence="1 3">Belongs to the gamma-glutamylcyclotransferase family.</text>
</comment>
<dbReference type="STRING" id="1255043.TVNIR_1845"/>
<evidence type="ECO:0000259" key="4">
    <source>
        <dbReference type="Pfam" id="PF06094"/>
    </source>
</evidence>
<dbReference type="PANTHER" id="PTHR12510">
    <property type="entry name" value="TROPONIN C-AKIN-1 PROTEIN"/>
    <property type="match status" value="1"/>
</dbReference>
<sequence length="288" mass="32134">MHGKTTCRLFAYGTLLRGLARAQVLRDARFLGLAWIPGQLFDLGAWPGLRHGSGRVTGEVYDVDEPTLARIDRIEDYDPQDAQRSLYLREQVPVQPLSGASGHPAFTYVFNREPDPAGRIRHGDYRRHLLEQRNGPQPVVAYGSNLSRERIERRIGPVGSRTGGILPDFELRFEKHAATGGSVVANLHFSGSGACRGALCRLSHEQLEAMDRFEGTPGDYLRIGLPFRPEGRHGLWLVHAWVAHPARVTAGLPVREEYLAHLRRGYAEFGWPDGPITRALQITRTPPV</sequence>
<feature type="active site" description="Proton acceptor" evidence="2">
    <location>
        <position position="75"/>
    </location>
</feature>
<evidence type="ECO:0000256" key="3">
    <source>
        <dbReference type="RuleBase" id="RU367036"/>
    </source>
</evidence>
<evidence type="ECO:0000256" key="2">
    <source>
        <dbReference type="PIRSR" id="PIRSR639126-1"/>
    </source>
</evidence>
<dbReference type="SUPFAM" id="SSF110857">
    <property type="entry name" value="Gamma-glutamyl cyclotransferase-like"/>
    <property type="match status" value="2"/>
</dbReference>
<protein>
    <recommendedName>
        <fullName evidence="3">Gamma-glutamylcyclotransferase family protein</fullName>
    </recommendedName>
</protein>
<accession>L0DYS4</accession>
<evidence type="ECO:0000256" key="1">
    <source>
        <dbReference type="ARBA" id="ARBA00008861"/>
    </source>
</evidence>
<dbReference type="EMBL" id="CP003989">
    <property type="protein sequence ID" value="AGA33506.1"/>
    <property type="molecule type" value="Genomic_DNA"/>
</dbReference>
<dbReference type="PATRIC" id="fig|1255043.3.peg.1868"/>
<dbReference type="GO" id="GO:0005829">
    <property type="term" value="C:cytosol"/>
    <property type="evidence" value="ECO:0007669"/>
    <property type="project" value="TreeGrafter"/>
</dbReference>
<dbReference type="KEGG" id="tni:TVNIR_1845"/>
<name>L0DYS4_THIND</name>
<dbReference type="InterPro" id="IPR036568">
    <property type="entry name" value="GGCT-like_sf"/>
</dbReference>
<dbReference type="InterPro" id="IPR039126">
    <property type="entry name" value="GGACT"/>
</dbReference>
<dbReference type="AlphaFoldDB" id="L0DYS4"/>
<keyword evidence="6" id="KW-1185">Reference proteome</keyword>
<organism evidence="5 6">
    <name type="scientific">Thioalkalivibrio nitratireducens (strain DSM 14787 / UNIQEM 213 / ALEN2)</name>
    <dbReference type="NCBI Taxonomy" id="1255043"/>
    <lineage>
        <taxon>Bacteria</taxon>
        <taxon>Pseudomonadati</taxon>
        <taxon>Pseudomonadota</taxon>
        <taxon>Gammaproteobacteria</taxon>
        <taxon>Chromatiales</taxon>
        <taxon>Ectothiorhodospiraceae</taxon>
        <taxon>Thioalkalivibrio</taxon>
    </lineage>
</organism>
<evidence type="ECO:0000313" key="5">
    <source>
        <dbReference type="EMBL" id="AGA33506.1"/>
    </source>
</evidence>
<dbReference type="Proteomes" id="UP000010809">
    <property type="component" value="Chromosome"/>
</dbReference>
<dbReference type="PANTHER" id="PTHR12510:SF4">
    <property type="entry name" value="GAMMA-GLUTAMYLAMINECYCLOTRANSFERASE"/>
    <property type="match status" value="1"/>
</dbReference>
<dbReference type="OrthoDB" id="482277at2"/>
<evidence type="ECO:0000313" key="6">
    <source>
        <dbReference type="Proteomes" id="UP000010809"/>
    </source>
</evidence>
<feature type="domain" description="Gamma-glutamylcyclotransferase AIG2-like" evidence="4">
    <location>
        <begin position="9"/>
        <end position="126"/>
    </location>
</feature>
<dbReference type="eggNOG" id="COG2105">
    <property type="taxonomic scope" value="Bacteria"/>
</dbReference>
<dbReference type="InterPro" id="IPR009288">
    <property type="entry name" value="AIG2-like_dom"/>
</dbReference>
<reference evidence="5" key="1">
    <citation type="submission" date="2015-12" db="EMBL/GenBank/DDBJ databases">
        <authorList>
            <person name="Tikhonova T.V."/>
            <person name="Pavlov A.R."/>
            <person name="Beletsky A.V."/>
            <person name="Mardanov A.V."/>
            <person name="Sorokin D.Y."/>
            <person name="Ravin N.V."/>
            <person name="Popov V.O."/>
        </authorList>
    </citation>
    <scope>NUCLEOTIDE SEQUENCE</scope>
    <source>
        <strain evidence="5">DSM 14787</strain>
    </source>
</reference>
<dbReference type="RefSeq" id="WP_015258633.1">
    <property type="nucleotide sequence ID" value="NC_019902.2"/>
</dbReference>
<dbReference type="GO" id="GO:0061929">
    <property type="term" value="F:gamma-glutamylaminecyclotransferase activity"/>
    <property type="evidence" value="ECO:0007669"/>
    <property type="project" value="InterPro"/>
</dbReference>
<proteinExistence type="inferred from homology"/>
<dbReference type="HOGENOM" id="CLU_085350_0_0_6"/>